<dbReference type="GO" id="GO:0016301">
    <property type="term" value="F:kinase activity"/>
    <property type="evidence" value="ECO:0007669"/>
    <property type="project" value="UniProtKB-KW"/>
</dbReference>
<name>A0A8J2VG78_9BACL</name>
<keyword evidence="1" id="KW-0808">Transferase</keyword>
<dbReference type="GO" id="GO:0005524">
    <property type="term" value="F:ATP binding"/>
    <property type="evidence" value="ECO:0007669"/>
    <property type="project" value="UniProtKB-KW"/>
</dbReference>
<accession>A0A8J2VG78</accession>
<evidence type="ECO:0000256" key="2">
    <source>
        <dbReference type="ARBA" id="ARBA00022741"/>
    </source>
</evidence>
<proteinExistence type="predicted"/>
<sequence>MDILSSLRLVRIGQLELHEDHEPSRLSATCAAIRDEGVLRHPLLAVQSSGGSYLVLDGVHRTKTLEALGCKRAPVQVVSPEEVILQSWVHQVSKGFWMSEVFEDPCLHITPLKKKETALLAEVEEADGNRLYIYPATGAAEKERMEAWRRLVKAYSSRHAVTRIPTDEAEPPAEGRVLVRHAPASLAMVKETVRRGEVMPAGVTRFIVQNRLLNIRVPLDFLTRERPNLEQWQQFCSQLEGNLRHYTESIYLCEV</sequence>
<gene>
    <name evidence="6" type="ORF">GCM10011571_04530</name>
</gene>
<dbReference type="InterPro" id="IPR023098">
    <property type="entry name" value="SerK/SbnI_C"/>
</dbReference>
<dbReference type="InterPro" id="IPR016999">
    <property type="entry name" value="SbnI-like"/>
</dbReference>
<dbReference type="Gene3D" id="3.30.1760.10">
    <property type="entry name" value="Conserved hypothetical protein from pyrococcus furiosus pfu- 392566-001, domain 2"/>
    <property type="match status" value="1"/>
</dbReference>
<dbReference type="InterPro" id="IPR003115">
    <property type="entry name" value="ParB_N"/>
</dbReference>
<dbReference type="SMART" id="SM00470">
    <property type="entry name" value="ParB"/>
    <property type="match status" value="1"/>
</dbReference>
<dbReference type="SUPFAM" id="SSF110849">
    <property type="entry name" value="ParB/Sulfiredoxin"/>
    <property type="match status" value="1"/>
</dbReference>
<organism evidence="6 7">
    <name type="scientific">Marinithermofilum abyssi</name>
    <dbReference type="NCBI Taxonomy" id="1571185"/>
    <lineage>
        <taxon>Bacteria</taxon>
        <taxon>Bacillati</taxon>
        <taxon>Bacillota</taxon>
        <taxon>Bacilli</taxon>
        <taxon>Bacillales</taxon>
        <taxon>Thermoactinomycetaceae</taxon>
        <taxon>Marinithermofilum</taxon>
    </lineage>
</organism>
<evidence type="ECO:0000313" key="6">
    <source>
        <dbReference type="EMBL" id="GGE06484.1"/>
    </source>
</evidence>
<keyword evidence="2" id="KW-0547">Nucleotide-binding</keyword>
<evidence type="ECO:0000256" key="1">
    <source>
        <dbReference type="ARBA" id="ARBA00022679"/>
    </source>
</evidence>
<feature type="domain" description="ParB-like N-terminal" evidence="5">
    <location>
        <begin position="8"/>
        <end position="92"/>
    </location>
</feature>
<dbReference type="AlphaFoldDB" id="A0A8J2VG78"/>
<dbReference type="RefSeq" id="WP_188646317.1">
    <property type="nucleotide sequence ID" value="NZ_BMHQ01000002.1"/>
</dbReference>
<evidence type="ECO:0000259" key="5">
    <source>
        <dbReference type="SMART" id="SM00470"/>
    </source>
</evidence>
<comment type="caution">
    <text evidence="6">The sequence shown here is derived from an EMBL/GenBank/DDBJ whole genome shotgun (WGS) entry which is preliminary data.</text>
</comment>
<dbReference type="EMBL" id="BMHQ01000002">
    <property type="protein sequence ID" value="GGE06484.1"/>
    <property type="molecule type" value="Genomic_DNA"/>
</dbReference>
<protein>
    <submittedName>
        <fullName evidence="6">Siderophore biosynthesis protein SbnI</fullName>
    </submittedName>
</protein>
<evidence type="ECO:0000313" key="7">
    <source>
        <dbReference type="Proteomes" id="UP000625210"/>
    </source>
</evidence>
<evidence type="ECO:0000256" key="4">
    <source>
        <dbReference type="ARBA" id="ARBA00022840"/>
    </source>
</evidence>
<dbReference type="Gene3D" id="3.90.1530.10">
    <property type="entry name" value="Conserved hypothetical protein from pyrococcus furiosus pfu- 392566-001, ParB domain"/>
    <property type="match status" value="1"/>
</dbReference>
<dbReference type="InterPro" id="IPR036086">
    <property type="entry name" value="ParB/Sulfiredoxin_sf"/>
</dbReference>
<keyword evidence="3" id="KW-0418">Kinase</keyword>
<dbReference type="Proteomes" id="UP000625210">
    <property type="component" value="Unassembled WGS sequence"/>
</dbReference>
<dbReference type="PIRSF" id="PIRSF032543">
    <property type="entry name" value="UCP032543_ParB-like"/>
    <property type="match status" value="1"/>
</dbReference>
<reference evidence="6" key="2">
    <citation type="submission" date="2020-09" db="EMBL/GenBank/DDBJ databases">
        <authorList>
            <person name="Sun Q."/>
            <person name="Zhou Y."/>
        </authorList>
    </citation>
    <scope>NUCLEOTIDE SEQUENCE</scope>
    <source>
        <strain evidence="6">CGMCC 1.15179</strain>
    </source>
</reference>
<keyword evidence="4" id="KW-0067">ATP-binding</keyword>
<dbReference type="CDD" id="cd16388">
    <property type="entry name" value="SbnI_like_N"/>
    <property type="match status" value="1"/>
</dbReference>
<dbReference type="InterPro" id="IPR037953">
    <property type="entry name" value="SbnI-like_N"/>
</dbReference>
<reference evidence="6" key="1">
    <citation type="journal article" date="2014" name="Int. J. Syst. Evol. Microbiol.">
        <title>Complete genome sequence of Corynebacterium casei LMG S-19264T (=DSM 44701T), isolated from a smear-ripened cheese.</title>
        <authorList>
            <consortium name="US DOE Joint Genome Institute (JGI-PGF)"/>
            <person name="Walter F."/>
            <person name="Albersmeier A."/>
            <person name="Kalinowski J."/>
            <person name="Ruckert C."/>
        </authorList>
    </citation>
    <scope>NUCLEOTIDE SEQUENCE</scope>
    <source>
        <strain evidence="6">CGMCC 1.15179</strain>
    </source>
</reference>
<evidence type="ECO:0000256" key="3">
    <source>
        <dbReference type="ARBA" id="ARBA00022777"/>
    </source>
</evidence>
<keyword evidence="7" id="KW-1185">Reference proteome</keyword>